<comment type="caution">
    <text evidence="4">The sequence shown here is derived from an EMBL/GenBank/DDBJ whole genome shotgun (WGS) entry which is preliminary data.</text>
</comment>
<proteinExistence type="predicted"/>
<reference evidence="5" key="1">
    <citation type="submission" date="2023-07" db="EMBL/GenBank/DDBJ databases">
        <title>A draft genome of Kazachstania heterogenica Y-27499.</title>
        <authorList>
            <person name="Donic C."/>
            <person name="Kralova J.S."/>
            <person name="Fidel L."/>
            <person name="Ben-Dor S."/>
            <person name="Jung S."/>
        </authorList>
    </citation>
    <scope>NUCLEOTIDE SEQUENCE [LARGE SCALE GENOMIC DNA]</scope>
    <source>
        <strain evidence="5">Y27499</strain>
    </source>
</reference>
<accession>A0AAN7WJJ8</accession>
<dbReference type="Gene3D" id="3.30.420.210">
    <property type="entry name" value="SEP domain"/>
    <property type="match status" value="1"/>
</dbReference>
<dbReference type="EMBL" id="JAWIZZ010000047">
    <property type="protein sequence ID" value="KAK5779454.1"/>
    <property type="molecule type" value="Genomic_DNA"/>
</dbReference>
<dbReference type="GO" id="GO:0007030">
    <property type="term" value="P:Golgi organization"/>
    <property type="evidence" value="ECO:0007669"/>
    <property type="project" value="TreeGrafter"/>
</dbReference>
<feature type="domain" description="SEP" evidence="3">
    <location>
        <begin position="219"/>
        <end position="285"/>
    </location>
</feature>
<dbReference type="Proteomes" id="UP001306508">
    <property type="component" value="Unassembled WGS sequence"/>
</dbReference>
<dbReference type="SUPFAM" id="SSF102848">
    <property type="entry name" value="NSFL1 (p97 ATPase) cofactor p47, SEP domain"/>
    <property type="match status" value="1"/>
</dbReference>
<evidence type="ECO:0000313" key="5">
    <source>
        <dbReference type="Proteomes" id="UP001306508"/>
    </source>
</evidence>
<dbReference type="Gene3D" id="1.10.8.10">
    <property type="entry name" value="DNA helicase RuvA subunit, C-terminal domain"/>
    <property type="match status" value="1"/>
</dbReference>
<dbReference type="Pfam" id="PF14555">
    <property type="entry name" value="UBA_4"/>
    <property type="match status" value="1"/>
</dbReference>
<dbReference type="Pfam" id="PF00789">
    <property type="entry name" value="UBX"/>
    <property type="match status" value="1"/>
</dbReference>
<protein>
    <recommendedName>
        <fullName evidence="6">UBX domain-containing protein 1</fullName>
    </recommendedName>
</protein>
<dbReference type="InterPro" id="IPR029071">
    <property type="entry name" value="Ubiquitin-like_domsf"/>
</dbReference>
<dbReference type="SMART" id="SM00166">
    <property type="entry name" value="UBX"/>
    <property type="match status" value="1"/>
</dbReference>
<dbReference type="GO" id="GO:0061025">
    <property type="term" value="P:membrane fusion"/>
    <property type="evidence" value="ECO:0007669"/>
    <property type="project" value="TreeGrafter"/>
</dbReference>
<dbReference type="FunFam" id="3.30.420.210:FF:000002">
    <property type="entry name" value="UBX domain-containing protein 1"/>
    <property type="match status" value="1"/>
</dbReference>
<dbReference type="GO" id="GO:0043130">
    <property type="term" value="F:ubiquitin binding"/>
    <property type="evidence" value="ECO:0007669"/>
    <property type="project" value="TreeGrafter"/>
</dbReference>
<dbReference type="SMART" id="SM00553">
    <property type="entry name" value="SEP"/>
    <property type="match status" value="1"/>
</dbReference>
<dbReference type="GO" id="GO:0031468">
    <property type="term" value="P:nuclear membrane reassembly"/>
    <property type="evidence" value="ECO:0007669"/>
    <property type="project" value="TreeGrafter"/>
</dbReference>
<name>A0AAN7WJJ8_9SACH</name>
<dbReference type="GO" id="GO:0005829">
    <property type="term" value="C:cytosol"/>
    <property type="evidence" value="ECO:0007669"/>
    <property type="project" value="TreeGrafter"/>
</dbReference>
<dbReference type="InterPro" id="IPR036241">
    <property type="entry name" value="NSFL1C_SEP_dom_sf"/>
</dbReference>
<evidence type="ECO:0000313" key="4">
    <source>
        <dbReference type="EMBL" id="KAK5779454.1"/>
    </source>
</evidence>
<dbReference type="GO" id="GO:0043161">
    <property type="term" value="P:proteasome-mediated ubiquitin-dependent protein catabolic process"/>
    <property type="evidence" value="ECO:0007669"/>
    <property type="project" value="TreeGrafter"/>
</dbReference>
<feature type="compositionally biased region" description="Low complexity" evidence="1">
    <location>
        <begin position="310"/>
        <end position="340"/>
    </location>
</feature>
<evidence type="ECO:0000256" key="1">
    <source>
        <dbReference type="SAM" id="MobiDB-lite"/>
    </source>
</evidence>
<feature type="region of interest" description="Disordered" evidence="1">
    <location>
        <begin position="60"/>
        <end position="147"/>
    </location>
</feature>
<dbReference type="InterPro" id="IPR001012">
    <property type="entry name" value="UBX_dom"/>
</dbReference>
<evidence type="ECO:0000259" key="3">
    <source>
        <dbReference type="PROSITE" id="PS51399"/>
    </source>
</evidence>
<dbReference type="InterPro" id="IPR012989">
    <property type="entry name" value="SEP_domain"/>
</dbReference>
<gene>
    <name evidence="4" type="ORF">RI543_003345</name>
</gene>
<dbReference type="PANTHER" id="PTHR23333:SF20">
    <property type="entry name" value="NSFL1 COFACTOR P47"/>
    <property type="match status" value="1"/>
</dbReference>
<dbReference type="PROSITE" id="PS50033">
    <property type="entry name" value="UBX"/>
    <property type="match status" value="1"/>
</dbReference>
<organism evidence="4 5">
    <name type="scientific">Arxiozyma heterogenica</name>
    <dbReference type="NCBI Taxonomy" id="278026"/>
    <lineage>
        <taxon>Eukaryota</taxon>
        <taxon>Fungi</taxon>
        <taxon>Dikarya</taxon>
        <taxon>Ascomycota</taxon>
        <taxon>Saccharomycotina</taxon>
        <taxon>Saccharomycetes</taxon>
        <taxon>Saccharomycetales</taxon>
        <taxon>Saccharomycetaceae</taxon>
        <taxon>Arxiozyma</taxon>
    </lineage>
</organism>
<feature type="compositionally biased region" description="Polar residues" evidence="1">
    <location>
        <begin position="71"/>
        <end position="87"/>
    </location>
</feature>
<evidence type="ECO:0008006" key="6">
    <source>
        <dbReference type="Google" id="ProtNLM"/>
    </source>
</evidence>
<sequence>MSDNTEDITRFMSFTNVSFNVAKNYLDNYGDLNTAMEAYYEDQKDLLEERKEKEKYYNNLERQTFNKEKQTSSISPALSSTNNTRPISRNTNKSSNSNSKFMSFSDMLRSNTADNDDDNDTKPRNTFAGGETSGLEITDPNNDRKNTNSLIRDLLERAQKNGEQMEDSNFPNIEGNTDSKPSFIGKGYRLGSLVDKPSEIVEEFSSLKDNNNSNTGMQKVTREITFWKDGFQVGSDGKLYRYDDPANEFFLNELNQGRAPLKLLDVKFGQEVEVNVFKKLDENYKPPKRKLGGFYGKGQRLGSPIPGEPTPTLNIDDTNTNTNTDTDTNNNNNKNENYTKNSKENSTQQTQTDTTIQIRYATGKREVFHCNSTDKVRSLYEHVRTNTDDPNRTFTLNYVFPIKPIENMDQTLSEANLNNSVVVQRWI</sequence>
<dbReference type="Pfam" id="PF08059">
    <property type="entry name" value="SEP"/>
    <property type="match status" value="1"/>
</dbReference>
<dbReference type="Gene3D" id="3.10.20.90">
    <property type="entry name" value="Phosphatidylinositol 3-kinase Catalytic Subunit, Chain A, domain 1"/>
    <property type="match status" value="1"/>
</dbReference>
<dbReference type="AlphaFoldDB" id="A0AAN7WJJ8"/>
<feature type="compositionally biased region" description="Low complexity" evidence="1">
    <location>
        <begin position="88"/>
        <end position="105"/>
    </location>
</feature>
<dbReference type="PROSITE" id="PS51399">
    <property type="entry name" value="SEP"/>
    <property type="match status" value="1"/>
</dbReference>
<dbReference type="PANTHER" id="PTHR23333">
    <property type="entry name" value="UBX DOMAIN CONTAINING PROTEIN"/>
    <property type="match status" value="1"/>
</dbReference>
<dbReference type="GO" id="GO:0000045">
    <property type="term" value="P:autophagosome assembly"/>
    <property type="evidence" value="ECO:0007669"/>
    <property type="project" value="TreeGrafter"/>
</dbReference>
<dbReference type="SUPFAM" id="SSF54236">
    <property type="entry name" value="Ubiquitin-like"/>
    <property type="match status" value="1"/>
</dbReference>
<evidence type="ECO:0000259" key="2">
    <source>
        <dbReference type="PROSITE" id="PS50033"/>
    </source>
</evidence>
<feature type="domain" description="UBX" evidence="2">
    <location>
        <begin position="349"/>
        <end position="425"/>
    </location>
</feature>
<keyword evidence="5" id="KW-1185">Reference proteome</keyword>
<feature type="region of interest" description="Disordered" evidence="1">
    <location>
        <begin position="288"/>
        <end position="353"/>
    </location>
</feature>
<dbReference type="GO" id="GO:0005634">
    <property type="term" value="C:nucleus"/>
    <property type="evidence" value="ECO:0007669"/>
    <property type="project" value="TreeGrafter"/>
</dbReference>